<dbReference type="GO" id="GO:0004222">
    <property type="term" value="F:metalloendopeptidase activity"/>
    <property type="evidence" value="ECO:0007669"/>
    <property type="project" value="UniProtKB-UniRule"/>
</dbReference>
<dbReference type="PANTHER" id="PTHR10127">
    <property type="entry name" value="DISCOIDIN, CUB, EGF, LAMININ , AND ZINC METALLOPROTEASE DOMAIN CONTAINING"/>
    <property type="match status" value="1"/>
</dbReference>
<dbReference type="PANTHER" id="PTHR10127:SF875">
    <property type="entry name" value="ZINC METALLOPROTEINASE NAS-28"/>
    <property type="match status" value="1"/>
</dbReference>
<evidence type="ECO:0000313" key="4">
    <source>
        <dbReference type="EMBL" id="ETN76285.1"/>
    </source>
</evidence>
<comment type="caution">
    <text evidence="1">Lacks conserved residue(s) required for the propagation of feature annotation.</text>
</comment>
<dbReference type="Gene3D" id="3.40.390.10">
    <property type="entry name" value="Collagenase (Catalytic Domain)"/>
    <property type="match status" value="1"/>
</dbReference>
<accession>W2T2R7</accession>
<reference evidence="5" key="1">
    <citation type="journal article" date="2014" name="Nat. Genet.">
        <title>Genome of the human hookworm Necator americanus.</title>
        <authorList>
            <person name="Tang Y.T."/>
            <person name="Gao X."/>
            <person name="Rosa B.A."/>
            <person name="Abubucker S."/>
            <person name="Hallsworth-Pepin K."/>
            <person name="Martin J."/>
            <person name="Tyagi R."/>
            <person name="Heizer E."/>
            <person name="Zhang X."/>
            <person name="Bhonagiri-Palsikar V."/>
            <person name="Minx P."/>
            <person name="Warren W.C."/>
            <person name="Wang Q."/>
            <person name="Zhan B."/>
            <person name="Hotez P.J."/>
            <person name="Sternberg P.W."/>
            <person name="Dougall A."/>
            <person name="Gaze S.T."/>
            <person name="Mulvenna J."/>
            <person name="Sotillo J."/>
            <person name="Ranganathan S."/>
            <person name="Rabelo E.M."/>
            <person name="Wilson R.K."/>
            <person name="Felgner P.L."/>
            <person name="Bethony J."/>
            <person name="Hawdon J.M."/>
            <person name="Gasser R.B."/>
            <person name="Loukas A."/>
            <person name="Mitreva M."/>
        </authorList>
    </citation>
    <scope>NUCLEOTIDE SEQUENCE [LARGE SCALE GENOMIC DNA]</scope>
</reference>
<keyword evidence="1 2" id="KW-0862">Zinc</keyword>
<comment type="cofactor">
    <cofactor evidence="1 2">
        <name>Zn(2+)</name>
        <dbReference type="ChEBI" id="CHEBI:29105"/>
    </cofactor>
    <text evidence="1 2">Binds 1 zinc ion per subunit.</text>
</comment>
<keyword evidence="1 2" id="KW-0645">Protease</keyword>
<dbReference type="InterPro" id="IPR024079">
    <property type="entry name" value="MetalloPept_cat_dom_sf"/>
</dbReference>
<keyword evidence="5" id="KW-1185">Reference proteome</keyword>
<dbReference type="KEGG" id="nai:NECAME_11763"/>
<dbReference type="PROSITE" id="PS51864">
    <property type="entry name" value="ASTACIN"/>
    <property type="match status" value="1"/>
</dbReference>
<dbReference type="OMA" id="MGTIEHE"/>
<dbReference type="OrthoDB" id="5819035at2759"/>
<feature type="binding site" evidence="1">
    <location>
        <position position="9"/>
    </location>
    <ligand>
        <name>Zn(2+)</name>
        <dbReference type="ChEBI" id="CHEBI:29105"/>
        <note>catalytic</note>
    </ligand>
</feature>
<evidence type="ECO:0000259" key="3">
    <source>
        <dbReference type="PROSITE" id="PS51864"/>
    </source>
</evidence>
<dbReference type="GO" id="GO:0008270">
    <property type="term" value="F:zinc ion binding"/>
    <property type="evidence" value="ECO:0007669"/>
    <property type="project" value="UniProtKB-UniRule"/>
</dbReference>
<evidence type="ECO:0000256" key="2">
    <source>
        <dbReference type="RuleBase" id="RU361183"/>
    </source>
</evidence>
<organism evidence="4 5">
    <name type="scientific">Necator americanus</name>
    <name type="common">Human hookworm</name>
    <dbReference type="NCBI Taxonomy" id="51031"/>
    <lineage>
        <taxon>Eukaryota</taxon>
        <taxon>Metazoa</taxon>
        <taxon>Ecdysozoa</taxon>
        <taxon>Nematoda</taxon>
        <taxon>Chromadorea</taxon>
        <taxon>Rhabditida</taxon>
        <taxon>Rhabditina</taxon>
        <taxon>Rhabditomorpha</taxon>
        <taxon>Strongyloidea</taxon>
        <taxon>Ancylostomatidae</taxon>
        <taxon>Bunostominae</taxon>
        <taxon>Necator</taxon>
    </lineage>
</organism>
<dbReference type="InterPro" id="IPR001506">
    <property type="entry name" value="Peptidase_M12A"/>
</dbReference>
<protein>
    <recommendedName>
        <fullName evidence="2">Metalloendopeptidase</fullName>
        <ecNumber evidence="2">3.4.24.-</ecNumber>
    </recommendedName>
</protein>
<dbReference type="EMBL" id="KI660236">
    <property type="protein sequence ID" value="ETN76285.1"/>
    <property type="molecule type" value="Genomic_DNA"/>
</dbReference>
<keyword evidence="1 2" id="KW-0378">Hydrolase</keyword>
<feature type="active site" evidence="1">
    <location>
        <position position="10"/>
    </location>
</feature>
<dbReference type="EC" id="3.4.24.-" evidence="2"/>
<name>W2T2R7_NECAM</name>
<dbReference type="AlphaFoldDB" id="W2T2R7"/>
<dbReference type="PRINTS" id="PR00480">
    <property type="entry name" value="ASTACIN"/>
</dbReference>
<evidence type="ECO:0000313" key="5">
    <source>
        <dbReference type="Proteomes" id="UP000053676"/>
    </source>
</evidence>
<evidence type="ECO:0000256" key="1">
    <source>
        <dbReference type="PROSITE-ProRule" id="PRU01211"/>
    </source>
</evidence>
<gene>
    <name evidence="4" type="ORF">NECAME_11763</name>
</gene>
<sequence>MIQLGTVCHEIAHALGFYHTQSRSDRDSYIYINYGNVDGSLQYNFQKLSTSAEKHYGMAYDYGSVMQYNPYAFAINYNIPTSVARDVNYQNMMGQRDGPAFSDVKQMNLLYNCAGEQDAARDRHVRITVSSTLELVLLASVLEHFLETTVIRLDKAPDQHATDKSYR</sequence>
<dbReference type="SUPFAM" id="SSF55486">
    <property type="entry name" value="Metalloproteases ('zincins'), catalytic domain"/>
    <property type="match status" value="1"/>
</dbReference>
<feature type="domain" description="Peptidase M12A" evidence="3">
    <location>
        <begin position="1"/>
        <end position="114"/>
    </location>
</feature>
<proteinExistence type="predicted"/>
<dbReference type="GO" id="GO:0006508">
    <property type="term" value="P:proteolysis"/>
    <property type="evidence" value="ECO:0007669"/>
    <property type="project" value="UniProtKB-KW"/>
</dbReference>
<dbReference type="STRING" id="51031.W2T2R7"/>
<keyword evidence="1 2" id="KW-0482">Metalloprotease</keyword>
<feature type="binding site" evidence="1">
    <location>
        <position position="13"/>
    </location>
    <ligand>
        <name>Zn(2+)</name>
        <dbReference type="ChEBI" id="CHEBI:29105"/>
        <note>catalytic</note>
    </ligand>
</feature>
<dbReference type="Proteomes" id="UP000053676">
    <property type="component" value="Unassembled WGS sequence"/>
</dbReference>
<feature type="binding site" evidence="1">
    <location>
        <position position="19"/>
    </location>
    <ligand>
        <name>Zn(2+)</name>
        <dbReference type="ChEBI" id="CHEBI:29105"/>
        <note>catalytic</note>
    </ligand>
</feature>
<dbReference type="Pfam" id="PF01400">
    <property type="entry name" value="Astacin"/>
    <property type="match status" value="1"/>
</dbReference>
<keyword evidence="1 2" id="KW-0479">Metal-binding</keyword>
<dbReference type="MEROPS" id="M12.A26"/>